<evidence type="ECO:0000259" key="1">
    <source>
        <dbReference type="PROSITE" id="PS50994"/>
    </source>
</evidence>
<feature type="domain" description="Integrase catalytic" evidence="1">
    <location>
        <begin position="67"/>
        <end position="160"/>
    </location>
</feature>
<dbReference type="EMBL" id="VSSQ01000014">
    <property type="protein sequence ID" value="MPL61249.1"/>
    <property type="molecule type" value="Genomic_DNA"/>
</dbReference>
<dbReference type="InterPro" id="IPR025948">
    <property type="entry name" value="HTH-like_dom"/>
</dbReference>
<organism evidence="2">
    <name type="scientific">bioreactor metagenome</name>
    <dbReference type="NCBI Taxonomy" id="1076179"/>
    <lineage>
        <taxon>unclassified sequences</taxon>
        <taxon>metagenomes</taxon>
        <taxon>ecological metagenomes</taxon>
    </lineage>
</organism>
<dbReference type="PANTHER" id="PTHR47515:SF2">
    <property type="entry name" value="INTEGRASE CORE DOMAIN PROTEIN"/>
    <property type="match status" value="1"/>
</dbReference>
<dbReference type="InterPro" id="IPR036397">
    <property type="entry name" value="RNaseH_sf"/>
</dbReference>
<dbReference type="AlphaFoldDB" id="A0A644T3A4"/>
<proteinExistence type="predicted"/>
<comment type="caution">
    <text evidence="2">The sequence shown here is derived from an EMBL/GenBank/DDBJ whole genome shotgun (WGS) entry which is preliminary data.</text>
</comment>
<dbReference type="SUPFAM" id="SSF53098">
    <property type="entry name" value="Ribonuclease H-like"/>
    <property type="match status" value="1"/>
</dbReference>
<protein>
    <recommendedName>
        <fullName evidence="1">Integrase catalytic domain-containing protein</fullName>
    </recommendedName>
</protein>
<gene>
    <name evidence="2" type="ORF">SDC9_06819</name>
</gene>
<dbReference type="PROSITE" id="PS50994">
    <property type="entry name" value="INTEGRASE"/>
    <property type="match status" value="1"/>
</dbReference>
<reference evidence="2" key="1">
    <citation type="submission" date="2019-08" db="EMBL/GenBank/DDBJ databases">
        <authorList>
            <person name="Kucharzyk K."/>
            <person name="Murdoch R.W."/>
            <person name="Higgins S."/>
            <person name="Loffler F."/>
        </authorList>
    </citation>
    <scope>NUCLEOTIDE SEQUENCE</scope>
</reference>
<name>A0A644T3A4_9ZZZZ</name>
<dbReference type="InterPro" id="IPR012337">
    <property type="entry name" value="RNaseH-like_sf"/>
</dbReference>
<dbReference type="GO" id="GO:0015074">
    <property type="term" value="P:DNA integration"/>
    <property type="evidence" value="ECO:0007669"/>
    <property type="project" value="InterPro"/>
</dbReference>
<accession>A0A644T3A4</accession>
<dbReference type="Pfam" id="PF00665">
    <property type="entry name" value="rve"/>
    <property type="match status" value="1"/>
</dbReference>
<evidence type="ECO:0000313" key="2">
    <source>
        <dbReference type="EMBL" id="MPL61249.1"/>
    </source>
</evidence>
<dbReference type="Gene3D" id="3.30.420.10">
    <property type="entry name" value="Ribonuclease H-like superfamily/Ribonuclease H"/>
    <property type="match status" value="1"/>
</dbReference>
<dbReference type="GO" id="GO:0003676">
    <property type="term" value="F:nucleic acid binding"/>
    <property type="evidence" value="ECO:0007669"/>
    <property type="project" value="InterPro"/>
</dbReference>
<sequence>MLVRQAVINYASEYGRYGYRAVTDLLRTDGWGISYNRVERIWKQEGLKVPAKQRPRKRLWLNDGSCIRLRPEWKNHVWAYDFVHCRTANGKSFRVLVVIDEYSRECLALHVARTIRAEQVMHVLADLFLTHGRPDNIRSDNVLPTKSTHCVRQKYPVGAF</sequence>
<dbReference type="PANTHER" id="PTHR47515">
    <property type="entry name" value="LOW CALCIUM RESPONSE LOCUS PROTEIN T"/>
    <property type="match status" value="1"/>
</dbReference>
<dbReference type="Pfam" id="PF13276">
    <property type="entry name" value="HTH_21"/>
    <property type="match status" value="1"/>
</dbReference>
<dbReference type="InterPro" id="IPR001584">
    <property type="entry name" value="Integrase_cat-core"/>
</dbReference>